<dbReference type="Proteomes" id="UP000634136">
    <property type="component" value="Unassembled WGS sequence"/>
</dbReference>
<protein>
    <recommendedName>
        <fullName evidence="4">Secreted protein</fullName>
    </recommendedName>
</protein>
<dbReference type="AlphaFoldDB" id="A0A834X0K0"/>
<feature type="chain" id="PRO_5032621576" description="Secreted protein" evidence="1">
    <location>
        <begin position="25"/>
        <end position="98"/>
    </location>
</feature>
<proteinExistence type="predicted"/>
<keyword evidence="3" id="KW-1185">Reference proteome</keyword>
<name>A0A834X0K0_9FABA</name>
<gene>
    <name evidence="2" type="ORF">G2W53_010369</name>
</gene>
<keyword evidence="1" id="KW-0732">Signal</keyword>
<evidence type="ECO:0000313" key="2">
    <source>
        <dbReference type="EMBL" id="KAF7835510.1"/>
    </source>
</evidence>
<organism evidence="2 3">
    <name type="scientific">Senna tora</name>
    <dbReference type="NCBI Taxonomy" id="362788"/>
    <lineage>
        <taxon>Eukaryota</taxon>
        <taxon>Viridiplantae</taxon>
        <taxon>Streptophyta</taxon>
        <taxon>Embryophyta</taxon>
        <taxon>Tracheophyta</taxon>
        <taxon>Spermatophyta</taxon>
        <taxon>Magnoliopsida</taxon>
        <taxon>eudicotyledons</taxon>
        <taxon>Gunneridae</taxon>
        <taxon>Pentapetalae</taxon>
        <taxon>rosids</taxon>
        <taxon>fabids</taxon>
        <taxon>Fabales</taxon>
        <taxon>Fabaceae</taxon>
        <taxon>Caesalpinioideae</taxon>
        <taxon>Cassia clade</taxon>
        <taxon>Senna</taxon>
    </lineage>
</organism>
<feature type="signal peptide" evidence="1">
    <location>
        <begin position="1"/>
        <end position="24"/>
    </location>
</feature>
<comment type="caution">
    <text evidence="2">The sequence shown here is derived from an EMBL/GenBank/DDBJ whole genome shotgun (WGS) entry which is preliminary data.</text>
</comment>
<sequence length="98" mass="11290">MTNCGLTCRLFLFLFLLLGRNTFTVEKGGERSSNNRRSNRVCEGVGAVATMLGVTEEEEASWSWSWSRWRFFFFFMSSWNAAAAAGSDVYGIRRKYEY</sequence>
<evidence type="ECO:0000256" key="1">
    <source>
        <dbReference type="SAM" id="SignalP"/>
    </source>
</evidence>
<dbReference type="EMBL" id="JAAIUW010000004">
    <property type="protein sequence ID" value="KAF7835510.1"/>
    <property type="molecule type" value="Genomic_DNA"/>
</dbReference>
<evidence type="ECO:0008006" key="4">
    <source>
        <dbReference type="Google" id="ProtNLM"/>
    </source>
</evidence>
<accession>A0A834X0K0</accession>
<evidence type="ECO:0000313" key="3">
    <source>
        <dbReference type="Proteomes" id="UP000634136"/>
    </source>
</evidence>
<reference evidence="2" key="1">
    <citation type="submission" date="2020-09" db="EMBL/GenBank/DDBJ databases">
        <title>Genome-Enabled Discovery of Anthraquinone Biosynthesis in Senna tora.</title>
        <authorList>
            <person name="Kang S.-H."/>
            <person name="Pandey R.P."/>
            <person name="Lee C.-M."/>
            <person name="Sim J.-S."/>
            <person name="Jeong J.-T."/>
            <person name="Choi B.-S."/>
            <person name="Jung M."/>
            <person name="Ginzburg D."/>
            <person name="Zhao K."/>
            <person name="Won S.Y."/>
            <person name="Oh T.-J."/>
            <person name="Yu Y."/>
            <person name="Kim N.-H."/>
            <person name="Lee O.R."/>
            <person name="Lee T.-H."/>
            <person name="Bashyal P."/>
            <person name="Kim T.-S."/>
            <person name="Lee W.-H."/>
            <person name="Kawkins C."/>
            <person name="Kim C.-K."/>
            <person name="Kim J.S."/>
            <person name="Ahn B.O."/>
            <person name="Rhee S.Y."/>
            <person name="Sohng J.K."/>
        </authorList>
    </citation>
    <scope>NUCLEOTIDE SEQUENCE</scope>
    <source>
        <tissue evidence="2">Leaf</tissue>
    </source>
</reference>